<gene>
    <name evidence="1" type="ORF">chiPu_0022973</name>
</gene>
<dbReference type="PANTHER" id="PTHR46530">
    <property type="entry name" value="PROTEIN MONO-ADP-RIBOSYLTRANSFERASE PARP4"/>
    <property type="match status" value="1"/>
</dbReference>
<comment type="caution">
    <text evidence="1">The sequence shown here is derived from an EMBL/GenBank/DDBJ whole genome shotgun (WGS) entry which is preliminary data.</text>
</comment>
<dbReference type="PANTHER" id="PTHR46530:SF1">
    <property type="entry name" value="PROTEIN MONO-ADP-RIBOSYLTRANSFERASE PARP4"/>
    <property type="match status" value="1"/>
</dbReference>
<proteinExistence type="predicted"/>
<dbReference type="STRING" id="137246.A0A401T823"/>
<sequence length="73" mass="8549">MKKSTLKSYIIELSKEYSILTQFTSFLAIEERYEQEEHLSFGPSIQELAAKESVDILPYMDWEKQLLMGASRK</sequence>
<dbReference type="InterPro" id="IPR031273">
    <property type="entry name" value="PARP4"/>
</dbReference>
<name>A0A401T823_CHIPU</name>
<dbReference type="AlphaFoldDB" id="A0A401T823"/>
<evidence type="ECO:0000313" key="2">
    <source>
        <dbReference type="Proteomes" id="UP000287033"/>
    </source>
</evidence>
<dbReference type="GO" id="GO:0005737">
    <property type="term" value="C:cytoplasm"/>
    <property type="evidence" value="ECO:0007669"/>
    <property type="project" value="TreeGrafter"/>
</dbReference>
<keyword evidence="2" id="KW-1185">Reference proteome</keyword>
<dbReference type="GO" id="GO:0003950">
    <property type="term" value="F:NAD+ poly-ADP-ribosyltransferase activity"/>
    <property type="evidence" value="ECO:0007669"/>
    <property type="project" value="InterPro"/>
</dbReference>
<evidence type="ECO:0000313" key="1">
    <source>
        <dbReference type="EMBL" id="GCC38821.1"/>
    </source>
</evidence>
<reference evidence="1 2" key="1">
    <citation type="journal article" date="2018" name="Nat. Ecol. Evol.">
        <title>Shark genomes provide insights into elasmobranch evolution and the origin of vertebrates.</title>
        <authorList>
            <person name="Hara Y"/>
            <person name="Yamaguchi K"/>
            <person name="Onimaru K"/>
            <person name="Kadota M"/>
            <person name="Koyanagi M"/>
            <person name="Keeley SD"/>
            <person name="Tatsumi K"/>
            <person name="Tanaka K"/>
            <person name="Motone F"/>
            <person name="Kageyama Y"/>
            <person name="Nozu R"/>
            <person name="Adachi N"/>
            <person name="Nishimura O"/>
            <person name="Nakagawa R"/>
            <person name="Tanegashima C"/>
            <person name="Kiyatake I"/>
            <person name="Matsumoto R"/>
            <person name="Murakumo K"/>
            <person name="Nishida K"/>
            <person name="Terakita A"/>
            <person name="Kuratani S"/>
            <person name="Sato K"/>
            <person name="Hyodo S Kuraku.S."/>
        </authorList>
    </citation>
    <scope>NUCLEOTIDE SEQUENCE [LARGE SCALE GENOMIC DNA]</scope>
</reference>
<dbReference type="EMBL" id="BEZZ01013820">
    <property type="protein sequence ID" value="GCC38821.1"/>
    <property type="molecule type" value="Genomic_DNA"/>
</dbReference>
<protein>
    <submittedName>
        <fullName evidence="1">Uncharacterized protein</fullName>
    </submittedName>
</protein>
<organism evidence="1 2">
    <name type="scientific">Chiloscyllium punctatum</name>
    <name type="common">Brownbanded bambooshark</name>
    <name type="synonym">Hemiscyllium punctatum</name>
    <dbReference type="NCBI Taxonomy" id="137246"/>
    <lineage>
        <taxon>Eukaryota</taxon>
        <taxon>Metazoa</taxon>
        <taxon>Chordata</taxon>
        <taxon>Craniata</taxon>
        <taxon>Vertebrata</taxon>
        <taxon>Chondrichthyes</taxon>
        <taxon>Elasmobranchii</taxon>
        <taxon>Galeomorphii</taxon>
        <taxon>Galeoidea</taxon>
        <taxon>Orectolobiformes</taxon>
        <taxon>Hemiscylliidae</taxon>
        <taxon>Chiloscyllium</taxon>
    </lineage>
</organism>
<dbReference type="OrthoDB" id="5990634at2759"/>
<feature type="non-terminal residue" evidence="1">
    <location>
        <position position="73"/>
    </location>
</feature>
<accession>A0A401T823</accession>
<dbReference type="Proteomes" id="UP000287033">
    <property type="component" value="Unassembled WGS sequence"/>
</dbReference>